<dbReference type="PANTHER" id="PTHR12126:SF11">
    <property type="entry name" value="NADH DEHYDROGENASE [UBIQUINONE] 1 ALPHA SUBCOMPLEX SUBUNIT 9, MITOCHONDRIAL"/>
    <property type="match status" value="1"/>
</dbReference>
<reference evidence="3" key="4">
    <citation type="submission" date="2020-09" db="EMBL/GenBank/DDBJ databases">
        <authorList>
            <person name="Sun Q."/>
            <person name="Ohkuma M."/>
        </authorList>
    </citation>
    <scope>NUCLEOTIDE SEQUENCE</scope>
    <source>
        <strain evidence="3">JCM 31740</strain>
    </source>
</reference>
<proteinExistence type="predicted"/>
<keyword evidence="4" id="KW-1185">Reference proteome</keyword>
<name>A0A348B3Z7_9CREN</name>
<reference evidence="2" key="3">
    <citation type="journal article" date="2019" name="BMC Res. Notes">
        <title>Complete genome sequence of the Sulfodiicoccus acidiphilus strain HS-1T, the first crenarchaeon that lacks polB3, isolated from an acidic hot spring in Ohwaku-dani, Hakone, Japan.</title>
        <authorList>
            <person name="Sakai H.D."/>
            <person name="Kurosawa N."/>
        </authorList>
    </citation>
    <scope>NUCLEOTIDE SEQUENCE</scope>
    <source>
        <strain evidence="2">HS-1</strain>
    </source>
</reference>
<evidence type="ECO:0000313" key="3">
    <source>
        <dbReference type="EMBL" id="GGT88155.1"/>
    </source>
</evidence>
<organism evidence="2 4">
    <name type="scientific">Sulfodiicoccus acidiphilus</name>
    <dbReference type="NCBI Taxonomy" id="1670455"/>
    <lineage>
        <taxon>Archaea</taxon>
        <taxon>Thermoproteota</taxon>
        <taxon>Thermoprotei</taxon>
        <taxon>Sulfolobales</taxon>
        <taxon>Sulfolobaceae</taxon>
        <taxon>Sulfodiicoccus</taxon>
    </lineage>
</organism>
<dbReference type="EMBL" id="AP018553">
    <property type="protein sequence ID" value="BBD72899.1"/>
    <property type="molecule type" value="Genomic_DNA"/>
</dbReference>
<reference evidence="4" key="2">
    <citation type="submission" date="2018-04" db="EMBL/GenBank/DDBJ databases">
        <title>Complete genome sequence of Sulfodiicoccus acidiphilus strain HS-1.</title>
        <authorList>
            <person name="Sakai H.D."/>
            <person name="Kurosawa N."/>
        </authorList>
    </citation>
    <scope>NUCLEOTIDE SEQUENCE [LARGE SCALE GENOMIC DNA]</scope>
    <source>
        <strain evidence="4">HS-1</strain>
    </source>
</reference>
<dbReference type="InterPro" id="IPR051207">
    <property type="entry name" value="ComplexI_NDUFA9_subunit"/>
</dbReference>
<evidence type="ECO:0000259" key="1">
    <source>
        <dbReference type="Pfam" id="PF01370"/>
    </source>
</evidence>
<dbReference type="KEGG" id="sacd:HS1genome_1288"/>
<dbReference type="Gene3D" id="3.40.50.720">
    <property type="entry name" value="NAD(P)-binding Rossmann-like Domain"/>
    <property type="match status" value="1"/>
</dbReference>
<dbReference type="Pfam" id="PF01370">
    <property type="entry name" value="Epimerase"/>
    <property type="match status" value="1"/>
</dbReference>
<reference evidence="3" key="1">
    <citation type="journal article" date="2014" name="Int. J. Syst. Evol. Microbiol.">
        <title>Complete genome sequence of Corynebacterium casei LMG S-19264T (=DSM 44701T), isolated from a smear-ripened cheese.</title>
        <authorList>
            <consortium name="US DOE Joint Genome Institute (JGI-PGF)"/>
            <person name="Walter F."/>
            <person name="Albersmeier A."/>
            <person name="Kalinowski J."/>
            <person name="Ruckert C."/>
        </authorList>
    </citation>
    <scope>NUCLEOTIDE SEQUENCE</scope>
    <source>
        <strain evidence="3">JCM 31740</strain>
    </source>
</reference>
<protein>
    <recommendedName>
        <fullName evidence="1">NAD-dependent epimerase/dehydratase domain-containing protein</fullName>
    </recommendedName>
</protein>
<dbReference type="PANTHER" id="PTHR12126">
    <property type="entry name" value="NADH-UBIQUINONE OXIDOREDUCTASE 39 KDA SUBUNIT-RELATED"/>
    <property type="match status" value="1"/>
</dbReference>
<dbReference type="InterPro" id="IPR001509">
    <property type="entry name" value="Epimerase_deHydtase"/>
</dbReference>
<dbReference type="Proteomes" id="UP000616143">
    <property type="component" value="Unassembled WGS sequence"/>
</dbReference>
<dbReference type="RefSeq" id="WP_126450101.1">
    <property type="nucleotide sequence ID" value="NZ_AP018553.1"/>
</dbReference>
<dbReference type="SUPFAM" id="SSF51735">
    <property type="entry name" value="NAD(P)-binding Rossmann-fold domains"/>
    <property type="match status" value="1"/>
</dbReference>
<dbReference type="OrthoDB" id="213145at2157"/>
<dbReference type="Proteomes" id="UP000276741">
    <property type="component" value="Chromosome"/>
</dbReference>
<dbReference type="AlphaFoldDB" id="A0A348B3Z7"/>
<dbReference type="EMBL" id="BMQS01000002">
    <property type="protein sequence ID" value="GGT88155.1"/>
    <property type="molecule type" value="Genomic_DNA"/>
</dbReference>
<evidence type="ECO:0000313" key="2">
    <source>
        <dbReference type="EMBL" id="BBD72899.1"/>
    </source>
</evidence>
<evidence type="ECO:0000313" key="4">
    <source>
        <dbReference type="Proteomes" id="UP000276741"/>
    </source>
</evidence>
<dbReference type="GO" id="GO:0044877">
    <property type="term" value="F:protein-containing complex binding"/>
    <property type="evidence" value="ECO:0007669"/>
    <property type="project" value="TreeGrafter"/>
</dbReference>
<feature type="domain" description="NAD-dependent epimerase/dehydratase" evidence="1">
    <location>
        <begin position="9"/>
        <end position="169"/>
    </location>
</feature>
<sequence length="305" mass="34235">MTEFLLVGLGFISSGVAEHLSRRHNVTITYRSLNPVKSKYVQKLVGKANVLRADPLELAPLVEKSDVVVNFVGEVSGEESSLRIANVEVPRTLARMTRGKTFVHLSGATLGQTERVVREEETHGVGLSPSTSFERTKLEGESEVLRENPNSVVLRPTLVYGTNSAHIQFVTMYKLVKRGLVPRLSISYMPVSVTYIGRAIEIIAESRPQRSYMYATECEPVSINDFFSAFASGLNVKYFSLPFPTEVAKIFLPREIRSLLRYSGVRFSCESMRRLVGDLRFRSEELEENARFLRQLDAEGILIPT</sequence>
<dbReference type="InterPro" id="IPR036291">
    <property type="entry name" value="NAD(P)-bd_dom_sf"/>
</dbReference>
<gene>
    <name evidence="3" type="ORF">GCM10007116_02640</name>
    <name evidence="2" type="ORF">HS1genome_1288</name>
</gene>
<accession>A0A348B3Z7</accession>
<dbReference type="GeneID" id="38666804"/>